<geneLocation type="plasmid" evidence="1 2">
    <name>pFA11</name>
</geneLocation>
<gene>
    <name evidence="1" type="ORF">FUAX_55070</name>
</gene>
<keyword evidence="1" id="KW-0614">Plasmid</keyword>
<protein>
    <recommendedName>
        <fullName evidence="3">SMI1/KNR4 family protein</fullName>
    </recommendedName>
</protein>
<proteinExistence type="predicted"/>
<dbReference type="EMBL" id="AP025325">
    <property type="protein sequence ID" value="BDD13075.1"/>
    <property type="molecule type" value="Genomic_DNA"/>
</dbReference>
<sequence length="174" mass="19958">MNTKEFITALMDQCPDIVGDIDSERYQMLEMETEMWRGEFHVPFKNKDTDPILNLVANINQRSPIIEHLSFSDDYFCVLDHYLFGGIMEDSLGIEISTGKINLLEISDGRILYSCAKDSASFLDAILQYTEYISRLTQRDIVDEGTERKSYINKATELAGGDSYLPFFSYLFSL</sequence>
<evidence type="ECO:0000313" key="2">
    <source>
        <dbReference type="Proteomes" id="UP001348817"/>
    </source>
</evidence>
<reference evidence="1 2" key="1">
    <citation type="submission" date="2021-12" db="EMBL/GenBank/DDBJ databases">
        <title>Genome sequencing of bacteria with rrn-lacking chromosome and rrn-plasmid.</title>
        <authorList>
            <person name="Anda M."/>
            <person name="Iwasaki W."/>
        </authorList>
    </citation>
    <scope>NUCLEOTIDE SEQUENCE [LARGE SCALE GENOMIC DNA]</scope>
    <source>
        <strain evidence="1 2">DSM 100852</strain>
        <plasmid evidence="1 2">pFA11</plasmid>
    </source>
</reference>
<dbReference type="Proteomes" id="UP001348817">
    <property type="component" value="Plasmid pFA11"/>
</dbReference>
<name>A0AAU9DPB9_9BACT</name>
<dbReference type="RefSeq" id="WP_338396251.1">
    <property type="nucleotide sequence ID" value="NZ_AP025325.1"/>
</dbReference>
<organism evidence="1 2">
    <name type="scientific">Fulvitalea axinellae</name>
    <dbReference type="NCBI Taxonomy" id="1182444"/>
    <lineage>
        <taxon>Bacteria</taxon>
        <taxon>Pseudomonadati</taxon>
        <taxon>Bacteroidota</taxon>
        <taxon>Cytophagia</taxon>
        <taxon>Cytophagales</taxon>
        <taxon>Persicobacteraceae</taxon>
        <taxon>Fulvitalea</taxon>
    </lineage>
</organism>
<keyword evidence="2" id="KW-1185">Reference proteome</keyword>
<dbReference type="AlphaFoldDB" id="A0AAU9DPB9"/>
<accession>A0AAU9DPB9</accession>
<evidence type="ECO:0000313" key="1">
    <source>
        <dbReference type="EMBL" id="BDD13075.1"/>
    </source>
</evidence>
<dbReference type="KEGG" id="fax:FUAX_55070"/>
<evidence type="ECO:0008006" key="3">
    <source>
        <dbReference type="Google" id="ProtNLM"/>
    </source>
</evidence>